<sequence>MIVLMMLSALFSLGNSAFSDKSGQDLTHQQMIDQCAFTMIADTLGDADFWHDLRPVISGDPQFADHLHQIMPDYKLAYVHEQSNGLLLIGGDRLKMDGQSGDQGAGYWSDTAADTRKACAEAGLECSVSLFSEAPYGLAASTFIAEGADAVRRETLAFIGADRCAYAIQFSGPLAAITDQDWSQLRLSLLDLRGLVQATETTASLP</sequence>
<dbReference type="Proteomes" id="UP000324996">
    <property type="component" value="Unassembled WGS sequence"/>
</dbReference>
<comment type="caution">
    <text evidence="2">The sequence shown here is derived from an EMBL/GenBank/DDBJ whole genome shotgun (WGS) entry which is preliminary data.</text>
</comment>
<evidence type="ECO:0000313" key="3">
    <source>
        <dbReference type="Proteomes" id="UP000324996"/>
    </source>
</evidence>
<dbReference type="EMBL" id="BKCN01000020">
    <property type="protein sequence ID" value="GER05229.1"/>
    <property type="molecule type" value="Genomic_DNA"/>
</dbReference>
<proteinExistence type="predicted"/>
<keyword evidence="1" id="KW-0732">Signal</keyword>
<evidence type="ECO:0000313" key="2">
    <source>
        <dbReference type="EMBL" id="GER05229.1"/>
    </source>
</evidence>
<name>A0A5A7NDS1_9PROT</name>
<protein>
    <submittedName>
        <fullName evidence="2">Uncharacterized protein</fullName>
    </submittedName>
</protein>
<accession>A0A5A7NDS1</accession>
<feature type="signal peptide" evidence="1">
    <location>
        <begin position="1"/>
        <end position="17"/>
    </location>
</feature>
<organism evidence="2 3">
    <name type="scientific">Iodidimonas nitroreducens</name>
    <dbReference type="NCBI Taxonomy" id="1236968"/>
    <lineage>
        <taxon>Bacteria</taxon>
        <taxon>Pseudomonadati</taxon>
        <taxon>Pseudomonadota</taxon>
        <taxon>Alphaproteobacteria</taxon>
        <taxon>Iodidimonadales</taxon>
        <taxon>Iodidimonadaceae</taxon>
        <taxon>Iodidimonas</taxon>
    </lineage>
</organism>
<keyword evidence="3" id="KW-1185">Reference proteome</keyword>
<feature type="chain" id="PRO_5022909151" evidence="1">
    <location>
        <begin position="18"/>
        <end position="206"/>
    </location>
</feature>
<reference evidence="2 3" key="1">
    <citation type="submission" date="2019-09" db="EMBL/GenBank/DDBJ databases">
        <title>NBRP : Genome information of microbial organism related human and environment.</title>
        <authorList>
            <person name="Hattori M."/>
            <person name="Oshima K."/>
            <person name="Inaba H."/>
            <person name="Suda W."/>
            <person name="Sakamoto M."/>
            <person name="Iino T."/>
            <person name="Kitahara M."/>
            <person name="Oshida Y."/>
            <person name="Iida T."/>
            <person name="Kudo T."/>
            <person name="Itoh T."/>
            <person name="Ohkuma M."/>
        </authorList>
    </citation>
    <scope>NUCLEOTIDE SEQUENCE [LARGE SCALE GENOMIC DNA]</scope>
    <source>
        <strain evidence="2 3">Q-1</strain>
    </source>
</reference>
<dbReference type="RefSeq" id="WP_042086412.1">
    <property type="nucleotide sequence ID" value="NZ_BKCN01000020.1"/>
</dbReference>
<dbReference type="AlphaFoldDB" id="A0A5A7NDS1"/>
<gene>
    <name evidence="2" type="ORF">JCM17846_29110</name>
</gene>
<evidence type="ECO:0000256" key="1">
    <source>
        <dbReference type="SAM" id="SignalP"/>
    </source>
</evidence>